<proteinExistence type="predicted"/>
<reference evidence="1 2" key="1">
    <citation type="journal article" date="2019" name="Int. J. Syst. Evol. Microbiol.">
        <title>The Global Catalogue of Microorganisms (GCM) 10K type strain sequencing project: providing services to taxonomists for standard genome sequencing and annotation.</title>
        <authorList>
            <consortium name="The Broad Institute Genomics Platform"/>
            <consortium name="The Broad Institute Genome Sequencing Center for Infectious Disease"/>
            <person name="Wu L."/>
            <person name="Ma J."/>
        </authorList>
    </citation>
    <scope>NUCLEOTIDE SEQUENCE [LARGE SCALE GENOMIC DNA]</scope>
    <source>
        <strain evidence="1 2">RDMS1</strain>
    </source>
</reference>
<accession>A0ABD5YQ32</accession>
<evidence type="ECO:0000313" key="2">
    <source>
        <dbReference type="Proteomes" id="UP001596417"/>
    </source>
</evidence>
<dbReference type="Proteomes" id="UP001596417">
    <property type="component" value="Unassembled WGS sequence"/>
</dbReference>
<protein>
    <submittedName>
        <fullName evidence="1">Uncharacterized protein</fullName>
    </submittedName>
</protein>
<sequence length="52" mass="5577">MVPDSAPASDTRGDSEVMVSVDSDQLVIADVSRDGAWLTMPVSEAAVLQDWR</sequence>
<dbReference type="RefSeq" id="WP_248903874.1">
    <property type="nucleotide sequence ID" value="NZ_CP109979.1"/>
</dbReference>
<keyword evidence="2" id="KW-1185">Reference proteome</keyword>
<dbReference type="AlphaFoldDB" id="A0ABD5YQ32"/>
<gene>
    <name evidence="1" type="ORF">ACFQL7_00525</name>
</gene>
<dbReference type="InterPro" id="IPR055978">
    <property type="entry name" value="DUF7556"/>
</dbReference>
<dbReference type="Pfam" id="PF24433">
    <property type="entry name" value="DUF7556"/>
    <property type="match status" value="1"/>
</dbReference>
<evidence type="ECO:0000313" key="1">
    <source>
        <dbReference type="EMBL" id="MFC7188490.1"/>
    </source>
</evidence>
<organism evidence="1 2">
    <name type="scientific">Halocatena marina</name>
    <dbReference type="NCBI Taxonomy" id="2934937"/>
    <lineage>
        <taxon>Archaea</taxon>
        <taxon>Methanobacteriati</taxon>
        <taxon>Methanobacteriota</taxon>
        <taxon>Stenosarchaea group</taxon>
        <taxon>Halobacteria</taxon>
        <taxon>Halobacteriales</taxon>
        <taxon>Natronomonadaceae</taxon>
        <taxon>Halocatena</taxon>
    </lineage>
</organism>
<dbReference type="GeneID" id="76198020"/>
<comment type="caution">
    <text evidence="1">The sequence shown here is derived from an EMBL/GenBank/DDBJ whole genome shotgun (WGS) entry which is preliminary data.</text>
</comment>
<dbReference type="EMBL" id="JBHTAX010000001">
    <property type="protein sequence ID" value="MFC7188490.1"/>
    <property type="molecule type" value="Genomic_DNA"/>
</dbReference>
<name>A0ABD5YQ32_9EURY</name>